<dbReference type="GO" id="GO:0003735">
    <property type="term" value="F:structural constituent of ribosome"/>
    <property type="evidence" value="ECO:0007669"/>
    <property type="project" value="InterPro"/>
</dbReference>
<dbReference type="InterPro" id="IPR008195">
    <property type="entry name" value="Ribosomal_eL34"/>
</dbReference>
<dbReference type="PROSITE" id="PS01145">
    <property type="entry name" value="RIBOSOMAL_L34E"/>
    <property type="match status" value="1"/>
</dbReference>
<keyword evidence="2 5" id="KW-0689">Ribosomal protein</keyword>
<dbReference type="GO" id="GO:1990904">
    <property type="term" value="C:ribonucleoprotein complex"/>
    <property type="evidence" value="ECO:0007669"/>
    <property type="project" value="UniProtKB-KW"/>
</dbReference>
<dbReference type="Pfam" id="PF01199">
    <property type="entry name" value="Ribosomal_L34e"/>
    <property type="match status" value="1"/>
</dbReference>
<dbReference type="InterPro" id="IPR018065">
    <property type="entry name" value="Ribosomal_eL34_CS"/>
</dbReference>
<reference evidence="6" key="1">
    <citation type="journal article" date="2017" name="Nature">
        <title>Metagenomic exploration of ASGARD archaea illuminates the origin of cellular complexity in eukaryotes.</title>
        <authorList>
            <person name="Zaremba-Niedzwiedzka K."/>
            <person name="Caceres E.F."/>
            <person name="Saw J.H.W."/>
            <person name="Backstrom D."/>
            <person name="Juzokaite L."/>
            <person name="Vancaester E."/>
            <person name="Seitz K.W."/>
            <person name="Anantharaman K."/>
            <person name="Starnawski P."/>
            <person name="Kjeldsen K.U."/>
            <person name="Stott M.B."/>
            <person name="Nunoura T."/>
            <person name="Banfield J.F."/>
            <person name="Schramm A."/>
            <person name="Baker B.J."/>
            <person name="Spang A."/>
            <person name="Ettema T.J.G."/>
        </authorList>
    </citation>
    <scope>NUCLEOTIDE SEQUENCE</scope>
    <source>
        <strain evidence="6">TIV_3</strain>
    </source>
</reference>
<dbReference type="GO" id="GO:0005840">
    <property type="term" value="C:ribosome"/>
    <property type="evidence" value="ECO:0007669"/>
    <property type="project" value="UniProtKB-KW"/>
</dbReference>
<keyword evidence="3 5" id="KW-0687">Ribonucleoprotein</keyword>
<dbReference type="PRINTS" id="PR01250">
    <property type="entry name" value="RIBOSOMALL34"/>
</dbReference>
<accession>A0A1L2JMK0</accession>
<sequence length="98" mass="11303">MPAPRYRSRSLKRRFVRTPGGRTVIHYKKKRHSYAKCAICKGRLNAVPTGPKAEIRKLSKSMRRPNRPYGGYLCPKCLRENIKREVIAEGLHLLEAQS</sequence>
<evidence type="ECO:0000256" key="4">
    <source>
        <dbReference type="ARBA" id="ARBA00035227"/>
    </source>
</evidence>
<dbReference type="PANTHER" id="PTHR10759">
    <property type="entry name" value="60S RIBOSOMAL PROTEIN L34"/>
    <property type="match status" value="1"/>
</dbReference>
<dbReference type="Gene3D" id="6.20.370.70">
    <property type="match status" value="1"/>
</dbReference>
<comment type="similarity">
    <text evidence="1 5">Belongs to the eukaryotic ribosomal protein eL34 family.</text>
</comment>
<dbReference type="NCBIfam" id="NF003143">
    <property type="entry name" value="PRK04059.1"/>
    <property type="match status" value="1"/>
</dbReference>
<evidence type="ECO:0000313" key="6">
    <source>
        <dbReference type="EMBL" id="AOZ56032.1"/>
    </source>
</evidence>
<gene>
    <name evidence="5" type="primary">rpl34e</name>
</gene>
<dbReference type="HAMAP" id="MF_00349">
    <property type="entry name" value="Ribosomal_eL34"/>
    <property type="match status" value="1"/>
</dbReference>
<name>A0A1L2JMK0_9CREN</name>
<dbReference type="EMBL" id="KX764945">
    <property type="protein sequence ID" value="AOZ56032.1"/>
    <property type="molecule type" value="Genomic_DNA"/>
</dbReference>
<dbReference type="GO" id="GO:0006412">
    <property type="term" value="P:translation"/>
    <property type="evidence" value="ECO:0007669"/>
    <property type="project" value="UniProtKB-UniRule"/>
</dbReference>
<dbReference type="InterPro" id="IPR047868">
    <property type="entry name" value="Ribosomal_L34e_arc-type"/>
</dbReference>
<evidence type="ECO:0000256" key="1">
    <source>
        <dbReference type="ARBA" id="ARBA00009875"/>
    </source>
</evidence>
<evidence type="ECO:0000256" key="5">
    <source>
        <dbReference type="HAMAP-Rule" id="MF_00349"/>
    </source>
</evidence>
<dbReference type="Gene3D" id="6.20.340.10">
    <property type="match status" value="1"/>
</dbReference>
<dbReference type="InterPro" id="IPR038562">
    <property type="entry name" value="Ribosomal_eL34_C_sf"/>
</dbReference>
<dbReference type="AlphaFoldDB" id="A0A1L2JMK0"/>
<evidence type="ECO:0000256" key="3">
    <source>
        <dbReference type="ARBA" id="ARBA00023274"/>
    </source>
</evidence>
<evidence type="ECO:0000256" key="2">
    <source>
        <dbReference type="ARBA" id="ARBA00022980"/>
    </source>
</evidence>
<proteinExistence type="inferred from homology"/>
<organism evidence="6">
    <name type="scientific">uncultured korarchaeote</name>
    <dbReference type="NCBI Taxonomy" id="161241"/>
    <lineage>
        <taxon>Archaea</taxon>
        <taxon>Thermoproteota</taxon>
        <taxon>environmental samples</taxon>
    </lineage>
</organism>
<protein>
    <recommendedName>
        <fullName evidence="4 5">Large ribosomal subunit protein eL34</fullName>
    </recommendedName>
</protein>